<feature type="domain" description="SGNH hydrolase-type esterase" evidence="1">
    <location>
        <begin position="55"/>
        <end position="215"/>
    </location>
</feature>
<reference evidence="2" key="2">
    <citation type="submission" date="2022-05" db="EMBL/GenBank/DDBJ databases">
        <authorList>
            <person name="Kunte H.-J."/>
        </authorList>
    </citation>
    <scope>NUCLEOTIDE SEQUENCE</scope>
    <source>
        <strain evidence="2">G5</strain>
    </source>
</reference>
<dbReference type="PANTHER" id="PTHR30383:SF24">
    <property type="entry name" value="THIOESTERASE 1_PROTEASE 1_LYSOPHOSPHOLIPASE L1"/>
    <property type="match status" value="1"/>
</dbReference>
<dbReference type="EMBL" id="CP097330">
    <property type="protein sequence ID" value="URF05542.1"/>
    <property type="molecule type" value="Genomic_DNA"/>
</dbReference>
<evidence type="ECO:0000259" key="1">
    <source>
        <dbReference type="Pfam" id="PF13472"/>
    </source>
</evidence>
<organism evidence="2 3">
    <name type="scientific">Cupriavidus campinensis</name>
    <dbReference type="NCBI Taxonomy" id="151783"/>
    <lineage>
        <taxon>Bacteria</taxon>
        <taxon>Pseudomonadati</taxon>
        <taxon>Pseudomonadota</taxon>
        <taxon>Betaproteobacteria</taxon>
        <taxon>Burkholderiales</taxon>
        <taxon>Burkholderiaceae</taxon>
        <taxon>Cupriavidus</taxon>
    </lineage>
</organism>
<dbReference type="InterPro" id="IPR013830">
    <property type="entry name" value="SGNH_hydro"/>
</dbReference>
<dbReference type="KEGG" id="ccam:M5D45_07005"/>
<dbReference type="Pfam" id="PF13472">
    <property type="entry name" value="Lipase_GDSL_2"/>
    <property type="match status" value="1"/>
</dbReference>
<name>A0AAE9I3R5_9BURK</name>
<dbReference type="RefSeq" id="WP_186296742.1">
    <property type="nucleotide sequence ID" value="NZ_CAJPVH010000023.1"/>
</dbReference>
<evidence type="ECO:0000313" key="3">
    <source>
        <dbReference type="Proteomes" id="UP001056132"/>
    </source>
</evidence>
<dbReference type="InterPro" id="IPR051532">
    <property type="entry name" value="Ester_Hydrolysis_Enzymes"/>
</dbReference>
<proteinExistence type="predicted"/>
<accession>A0AAE9I3R5</accession>
<dbReference type="Gene3D" id="3.40.50.1110">
    <property type="entry name" value="SGNH hydrolase"/>
    <property type="match status" value="1"/>
</dbReference>
<dbReference type="InterPro" id="IPR036514">
    <property type="entry name" value="SGNH_hydro_sf"/>
</dbReference>
<dbReference type="GO" id="GO:0004622">
    <property type="term" value="F:phosphatidylcholine lysophospholipase activity"/>
    <property type="evidence" value="ECO:0007669"/>
    <property type="project" value="TreeGrafter"/>
</dbReference>
<reference evidence="2" key="1">
    <citation type="journal article" date="2022" name="Microbiol. Resour. Announc.">
        <title>Genome Sequence of Cupriavidus campinensis Strain G5, a Member of a Bacterial Consortium Capable of Polyethylene Degradation.</title>
        <authorList>
            <person name="Schneider B."/>
            <person name="Pfeiffer F."/>
            <person name="Dyall-Smith M."/>
            <person name="Kunte H.J."/>
        </authorList>
    </citation>
    <scope>NUCLEOTIDE SEQUENCE</scope>
    <source>
        <strain evidence="2">G5</strain>
    </source>
</reference>
<protein>
    <submittedName>
        <fullName evidence="2">Arylesterase</fullName>
    </submittedName>
</protein>
<sequence>MSERIGYGWRPRALAACGAMLGAAMLMVALPAGAQAQARPAAAKPAATAAPAVLVLGDSLSAEYGIARGTGWVSLLQDRLHKERLDYSVVNASISGETTSGGKTRLPDLLARHKPAVVVVELGANDALRGLSLQATETNLRGMLTAARQAGAGVVLVGMRIPPNYGPDYTERFFALYGKLAGEYRVNLVPFFLDKVIARPEWFQDDRIHPTSAAQATLLDNVWPQLQPLLKSPAKKR</sequence>
<dbReference type="PANTHER" id="PTHR30383">
    <property type="entry name" value="THIOESTERASE 1/PROTEASE 1/LYSOPHOSPHOLIPASE L1"/>
    <property type="match status" value="1"/>
</dbReference>
<dbReference type="AlphaFoldDB" id="A0AAE9I3R5"/>
<gene>
    <name evidence="2" type="ORF">M5D45_07005</name>
</gene>
<dbReference type="Proteomes" id="UP001056132">
    <property type="component" value="Chromosome 1"/>
</dbReference>
<evidence type="ECO:0000313" key="2">
    <source>
        <dbReference type="EMBL" id="URF05542.1"/>
    </source>
</evidence>
<dbReference type="SUPFAM" id="SSF52266">
    <property type="entry name" value="SGNH hydrolase"/>
    <property type="match status" value="1"/>
</dbReference>
<dbReference type="CDD" id="cd01822">
    <property type="entry name" value="Lysophospholipase_L1_like"/>
    <property type="match status" value="1"/>
</dbReference>